<dbReference type="InterPro" id="IPR002781">
    <property type="entry name" value="TM_pro_TauE-like"/>
</dbReference>
<dbReference type="Pfam" id="PF01925">
    <property type="entry name" value="TauE"/>
    <property type="match status" value="1"/>
</dbReference>
<keyword evidence="6 8" id="KW-1133">Transmembrane helix</keyword>
<keyword evidence="4 8" id="KW-1003">Cell membrane</keyword>
<evidence type="ECO:0000256" key="1">
    <source>
        <dbReference type="ARBA" id="ARBA00004651"/>
    </source>
</evidence>
<keyword evidence="7 8" id="KW-0472">Membrane</keyword>
<name>A0A848BSC0_9FIRM</name>
<comment type="caution">
    <text evidence="9">The sequence shown here is derived from an EMBL/GenBank/DDBJ whole genome shotgun (WGS) entry which is preliminary data.</text>
</comment>
<evidence type="ECO:0000313" key="9">
    <source>
        <dbReference type="EMBL" id="NME28060.1"/>
    </source>
</evidence>
<dbReference type="GO" id="GO:0005886">
    <property type="term" value="C:plasma membrane"/>
    <property type="evidence" value="ECO:0007669"/>
    <property type="project" value="UniProtKB-SubCell"/>
</dbReference>
<evidence type="ECO:0000256" key="2">
    <source>
        <dbReference type="ARBA" id="ARBA00009142"/>
    </source>
</evidence>
<gene>
    <name evidence="9" type="ORF">HF872_05415</name>
</gene>
<protein>
    <recommendedName>
        <fullName evidence="8">Probable membrane transporter protein</fullName>
    </recommendedName>
</protein>
<dbReference type="AlphaFoldDB" id="A0A848BSC0"/>
<feature type="transmembrane region" description="Helical" evidence="8">
    <location>
        <begin position="38"/>
        <end position="57"/>
    </location>
</feature>
<evidence type="ECO:0000256" key="3">
    <source>
        <dbReference type="ARBA" id="ARBA00022448"/>
    </source>
</evidence>
<feature type="transmembrane region" description="Helical" evidence="8">
    <location>
        <begin position="6"/>
        <end position="31"/>
    </location>
</feature>
<comment type="similarity">
    <text evidence="2 8">Belongs to the 4-toluene sulfonate uptake permease (TSUP) (TC 2.A.102) family.</text>
</comment>
<sequence length="236" mass="26402">MPAFVIFLAALMQAITGFGLVIIAAPLLMIFYDPKLTVLIMFVVAMCTNIVQLPFVFREARTRVVAVIIIGYMLAQPPGLLIYHHFSGIQLKILVGSVIFISLLAMQFSHYHFRQCQRNDILTGFLSGLSGVTTGMAGPPLIMYFAYADFTPQQLRGTSVLFFFVSGFISISFFIANGIDFTPAVYESVYMIPALVLGILLGQKLLKHVSPRLFRRLIFCMLYFVCLYTFYSVLAS</sequence>
<evidence type="ECO:0000313" key="10">
    <source>
        <dbReference type="Proteomes" id="UP000591071"/>
    </source>
</evidence>
<feature type="transmembrane region" description="Helical" evidence="8">
    <location>
        <begin position="93"/>
        <end position="113"/>
    </location>
</feature>
<evidence type="ECO:0000256" key="5">
    <source>
        <dbReference type="ARBA" id="ARBA00022692"/>
    </source>
</evidence>
<dbReference type="InterPro" id="IPR052017">
    <property type="entry name" value="TSUP"/>
</dbReference>
<dbReference type="PANTHER" id="PTHR30269:SF37">
    <property type="entry name" value="MEMBRANE TRANSPORTER PROTEIN"/>
    <property type="match status" value="1"/>
</dbReference>
<dbReference type="Proteomes" id="UP000591071">
    <property type="component" value="Unassembled WGS sequence"/>
</dbReference>
<evidence type="ECO:0000256" key="4">
    <source>
        <dbReference type="ARBA" id="ARBA00022475"/>
    </source>
</evidence>
<comment type="subcellular location">
    <subcellularLocation>
        <location evidence="1 8">Cell membrane</location>
        <topology evidence="1 8">Multi-pass membrane protein</topology>
    </subcellularLocation>
</comment>
<feature type="transmembrane region" description="Helical" evidence="8">
    <location>
        <begin position="159"/>
        <end position="179"/>
    </location>
</feature>
<dbReference type="RefSeq" id="WP_170087447.1">
    <property type="nucleotide sequence ID" value="NZ_JABAFG010000007.1"/>
</dbReference>
<proteinExistence type="inferred from homology"/>
<feature type="transmembrane region" description="Helical" evidence="8">
    <location>
        <begin position="125"/>
        <end position="147"/>
    </location>
</feature>
<feature type="transmembrane region" description="Helical" evidence="8">
    <location>
        <begin position="63"/>
        <end position="86"/>
    </location>
</feature>
<accession>A0A848BSC0</accession>
<dbReference type="PANTHER" id="PTHR30269">
    <property type="entry name" value="TRANSMEMBRANE PROTEIN YFCA"/>
    <property type="match status" value="1"/>
</dbReference>
<keyword evidence="5 8" id="KW-0812">Transmembrane</keyword>
<feature type="transmembrane region" description="Helical" evidence="8">
    <location>
        <begin position="213"/>
        <end position="234"/>
    </location>
</feature>
<evidence type="ECO:0000256" key="6">
    <source>
        <dbReference type="ARBA" id="ARBA00022989"/>
    </source>
</evidence>
<evidence type="ECO:0000256" key="7">
    <source>
        <dbReference type="ARBA" id="ARBA00023136"/>
    </source>
</evidence>
<organism evidence="9 10">
    <name type="scientific">Megasphaera hexanoica</name>
    <dbReference type="NCBI Taxonomy" id="1675036"/>
    <lineage>
        <taxon>Bacteria</taxon>
        <taxon>Bacillati</taxon>
        <taxon>Bacillota</taxon>
        <taxon>Negativicutes</taxon>
        <taxon>Veillonellales</taxon>
        <taxon>Veillonellaceae</taxon>
        <taxon>Megasphaera</taxon>
    </lineage>
</organism>
<reference evidence="9 10" key="1">
    <citation type="submission" date="2020-04" db="EMBL/GenBank/DDBJ databases">
        <authorList>
            <person name="Hitch T.C.A."/>
            <person name="Wylensek D."/>
            <person name="Clavel T."/>
        </authorList>
    </citation>
    <scope>NUCLEOTIDE SEQUENCE [LARGE SCALE GENOMIC DNA]</scope>
    <source>
        <strain evidence="9 10">Oil-RF-744-FAT-WT-6-1</strain>
    </source>
</reference>
<feature type="transmembrane region" description="Helical" evidence="8">
    <location>
        <begin position="185"/>
        <end position="201"/>
    </location>
</feature>
<dbReference type="EMBL" id="JABAFG010000007">
    <property type="protein sequence ID" value="NME28060.1"/>
    <property type="molecule type" value="Genomic_DNA"/>
</dbReference>
<keyword evidence="3" id="KW-0813">Transport</keyword>
<evidence type="ECO:0000256" key="8">
    <source>
        <dbReference type="RuleBase" id="RU363041"/>
    </source>
</evidence>